<keyword evidence="3" id="KW-1185">Reference proteome</keyword>
<sequence length="70" mass="8149">SVCCSSSNRAAPLQYLFRYFISLSLSLSFSLFLSLSLSPCPFSLFFPRSPQYHFLFLFILFFPNVYLFIV</sequence>
<dbReference type="EMBL" id="JASPKZ010007293">
    <property type="protein sequence ID" value="KAJ9585186.1"/>
    <property type="molecule type" value="Genomic_DNA"/>
</dbReference>
<feature type="non-terminal residue" evidence="2">
    <location>
        <position position="70"/>
    </location>
</feature>
<feature type="transmembrane region" description="Helical" evidence="1">
    <location>
        <begin position="16"/>
        <end position="38"/>
    </location>
</feature>
<gene>
    <name evidence="2" type="ORF">L9F63_003012</name>
</gene>
<organism evidence="2 3">
    <name type="scientific">Diploptera punctata</name>
    <name type="common">Pacific beetle cockroach</name>
    <dbReference type="NCBI Taxonomy" id="6984"/>
    <lineage>
        <taxon>Eukaryota</taxon>
        <taxon>Metazoa</taxon>
        <taxon>Ecdysozoa</taxon>
        <taxon>Arthropoda</taxon>
        <taxon>Hexapoda</taxon>
        <taxon>Insecta</taxon>
        <taxon>Pterygota</taxon>
        <taxon>Neoptera</taxon>
        <taxon>Polyneoptera</taxon>
        <taxon>Dictyoptera</taxon>
        <taxon>Blattodea</taxon>
        <taxon>Blaberoidea</taxon>
        <taxon>Blaberidae</taxon>
        <taxon>Diplopterinae</taxon>
        <taxon>Diploptera</taxon>
    </lineage>
</organism>
<accession>A0AAD7ZR96</accession>
<proteinExistence type="predicted"/>
<keyword evidence="1" id="KW-0812">Transmembrane</keyword>
<dbReference type="Proteomes" id="UP001233999">
    <property type="component" value="Unassembled WGS sequence"/>
</dbReference>
<feature type="transmembrane region" description="Helical" evidence="1">
    <location>
        <begin position="50"/>
        <end position="69"/>
    </location>
</feature>
<feature type="non-terminal residue" evidence="2">
    <location>
        <position position="1"/>
    </location>
</feature>
<comment type="caution">
    <text evidence="2">The sequence shown here is derived from an EMBL/GenBank/DDBJ whole genome shotgun (WGS) entry which is preliminary data.</text>
</comment>
<evidence type="ECO:0000256" key="1">
    <source>
        <dbReference type="SAM" id="Phobius"/>
    </source>
</evidence>
<reference evidence="2" key="2">
    <citation type="submission" date="2023-05" db="EMBL/GenBank/DDBJ databases">
        <authorList>
            <person name="Fouks B."/>
        </authorList>
    </citation>
    <scope>NUCLEOTIDE SEQUENCE</scope>
    <source>
        <strain evidence="2">Stay&amp;Tobe</strain>
        <tissue evidence="2">Testes</tissue>
    </source>
</reference>
<keyword evidence="1" id="KW-1133">Transmembrane helix</keyword>
<protein>
    <submittedName>
        <fullName evidence="2">Uncharacterized protein</fullName>
    </submittedName>
</protein>
<evidence type="ECO:0000313" key="3">
    <source>
        <dbReference type="Proteomes" id="UP001233999"/>
    </source>
</evidence>
<reference evidence="2" key="1">
    <citation type="journal article" date="2023" name="IScience">
        <title>Live-bearing cockroach genome reveals convergent evolutionary mechanisms linked to viviparity in insects and beyond.</title>
        <authorList>
            <person name="Fouks B."/>
            <person name="Harrison M.C."/>
            <person name="Mikhailova A.A."/>
            <person name="Marchal E."/>
            <person name="English S."/>
            <person name="Carruthers M."/>
            <person name="Jennings E.C."/>
            <person name="Chiamaka E.L."/>
            <person name="Frigard R.A."/>
            <person name="Pippel M."/>
            <person name="Attardo G.M."/>
            <person name="Benoit J.B."/>
            <person name="Bornberg-Bauer E."/>
            <person name="Tobe S.S."/>
        </authorList>
    </citation>
    <scope>NUCLEOTIDE SEQUENCE</scope>
    <source>
        <strain evidence="2">Stay&amp;Tobe</strain>
    </source>
</reference>
<evidence type="ECO:0000313" key="2">
    <source>
        <dbReference type="EMBL" id="KAJ9585186.1"/>
    </source>
</evidence>
<keyword evidence="1" id="KW-0472">Membrane</keyword>
<name>A0AAD7ZR96_DIPPU</name>
<dbReference type="AlphaFoldDB" id="A0AAD7ZR96"/>